<evidence type="ECO:0000256" key="2">
    <source>
        <dbReference type="PROSITE-ProRule" id="PRU00335"/>
    </source>
</evidence>
<dbReference type="PROSITE" id="PS50977">
    <property type="entry name" value="HTH_TETR_2"/>
    <property type="match status" value="1"/>
</dbReference>
<reference evidence="4 5" key="1">
    <citation type="submission" date="2018-06" db="EMBL/GenBank/DDBJ databases">
        <authorList>
            <consortium name="Pathogen Informatics"/>
            <person name="Doyle S."/>
        </authorList>
    </citation>
    <scope>NUCLEOTIDE SEQUENCE [LARGE SCALE GENOMIC DNA]</scope>
    <source>
        <strain evidence="4 5">NCTC1934</strain>
    </source>
</reference>
<proteinExistence type="predicted"/>
<dbReference type="Proteomes" id="UP000255467">
    <property type="component" value="Unassembled WGS sequence"/>
</dbReference>
<gene>
    <name evidence="4" type="ORF">NCTC1934_02166</name>
</gene>
<evidence type="ECO:0000259" key="3">
    <source>
        <dbReference type="PROSITE" id="PS50977"/>
    </source>
</evidence>
<feature type="DNA-binding region" description="H-T-H motif" evidence="2">
    <location>
        <begin position="51"/>
        <end position="70"/>
    </location>
</feature>
<evidence type="ECO:0000313" key="4">
    <source>
        <dbReference type="EMBL" id="SUA75619.1"/>
    </source>
</evidence>
<feature type="domain" description="HTH tetR-type" evidence="3">
    <location>
        <begin position="28"/>
        <end position="88"/>
    </location>
</feature>
<dbReference type="GO" id="GO:0003700">
    <property type="term" value="F:DNA-binding transcription factor activity"/>
    <property type="evidence" value="ECO:0007669"/>
    <property type="project" value="TreeGrafter"/>
</dbReference>
<dbReference type="Pfam" id="PF00440">
    <property type="entry name" value="TetR_N"/>
    <property type="match status" value="1"/>
</dbReference>
<dbReference type="AlphaFoldDB" id="A0A378YGT4"/>
<dbReference type="PANTHER" id="PTHR30055:SF209">
    <property type="entry name" value="POSSIBLE TRANSCRIPTIONAL REGULATORY PROTEIN (PROBABLY TETR-FAMILY)"/>
    <property type="match status" value="1"/>
</dbReference>
<accession>A0A378YGT4</accession>
<keyword evidence="5" id="KW-1185">Reference proteome</keyword>
<dbReference type="Gene3D" id="1.10.357.10">
    <property type="entry name" value="Tetracycline Repressor, domain 2"/>
    <property type="match status" value="1"/>
</dbReference>
<dbReference type="InterPro" id="IPR001647">
    <property type="entry name" value="HTH_TetR"/>
</dbReference>
<dbReference type="EMBL" id="UGRY01000002">
    <property type="protein sequence ID" value="SUA75619.1"/>
    <property type="molecule type" value="Genomic_DNA"/>
</dbReference>
<keyword evidence="1 2" id="KW-0238">DNA-binding</keyword>
<dbReference type="InterPro" id="IPR009057">
    <property type="entry name" value="Homeodomain-like_sf"/>
</dbReference>
<dbReference type="SUPFAM" id="SSF46689">
    <property type="entry name" value="Homeodomain-like"/>
    <property type="match status" value="1"/>
</dbReference>
<name>A0A378YGT4_9NOCA</name>
<protein>
    <submittedName>
        <fullName evidence="4">Mycofactocin system transcriptional regulator</fullName>
    </submittedName>
</protein>
<dbReference type="GO" id="GO:0000976">
    <property type="term" value="F:transcription cis-regulatory region binding"/>
    <property type="evidence" value="ECO:0007669"/>
    <property type="project" value="TreeGrafter"/>
</dbReference>
<organism evidence="4 5">
    <name type="scientific">Nocardia otitidiscaviarum</name>
    <dbReference type="NCBI Taxonomy" id="1823"/>
    <lineage>
        <taxon>Bacteria</taxon>
        <taxon>Bacillati</taxon>
        <taxon>Actinomycetota</taxon>
        <taxon>Actinomycetes</taxon>
        <taxon>Mycobacteriales</taxon>
        <taxon>Nocardiaceae</taxon>
        <taxon>Nocardia</taxon>
    </lineage>
</organism>
<evidence type="ECO:0000256" key="1">
    <source>
        <dbReference type="ARBA" id="ARBA00023125"/>
    </source>
</evidence>
<dbReference type="PANTHER" id="PTHR30055">
    <property type="entry name" value="HTH-TYPE TRANSCRIPTIONAL REGULATOR RUTR"/>
    <property type="match status" value="1"/>
</dbReference>
<evidence type="ECO:0000313" key="5">
    <source>
        <dbReference type="Proteomes" id="UP000255467"/>
    </source>
</evidence>
<dbReference type="InterPro" id="IPR050109">
    <property type="entry name" value="HTH-type_TetR-like_transc_reg"/>
</dbReference>
<sequence>MIGMNPAARDLLATATSASAPVERADAARNRAKILAAAAGLFADRDPRTVTMDEVAKAAGVGRGTLYRRYPDIGSIAVALLDEHERELQEQLLRGEPPLGPGAPPADRLAAFYRAFVDLLDRHAHLVLGTETGRARFETGAYRFWRAHIRALLTEARVPEPDSLIEPLLAPLAAEIYLHQRELGLGSAQITAALTRIAHAILT</sequence>